<dbReference type="AlphaFoldDB" id="R4KDL5"/>
<evidence type="ECO:0000259" key="2">
    <source>
        <dbReference type="Pfam" id="PF22691"/>
    </source>
</evidence>
<dbReference type="InterPro" id="IPR002155">
    <property type="entry name" value="Thiolase"/>
</dbReference>
<evidence type="ECO:0000313" key="3">
    <source>
        <dbReference type="EMBL" id="AGL00674.1"/>
    </source>
</evidence>
<reference evidence="3 4" key="1">
    <citation type="submission" date="2012-01" db="EMBL/GenBank/DDBJ databases">
        <title>Complete sequence of Desulfotomaculum gibsoniae DSM 7213.</title>
        <authorList>
            <consortium name="US DOE Joint Genome Institute"/>
            <person name="Lucas S."/>
            <person name="Han J."/>
            <person name="Lapidus A."/>
            <person name="Cheng J.-F."/>
            <person name="Goodwin L."/>
            <person name="Pitluck S."/>
            <person name="Peters L."/>
            <person name="Ovchinnikova G."/>
            <person name="Teshima H."/>
            <person name="Detter J.C."/>
            <person name="Han C."/>
            <person name="Tapia R."/>
            <person name="Land M."/>
            <person name="Hauser L."/>
            <person name="Kyrpides N."/>
            <person name="Ivanova N."/>
            <person name="Pagani I."/>
            <person name="Parshina S."/>
            <person name="Plugge C."/>
            <person name="Muyzer G."/>
            <person name="Kuever J."/>
            <person name="Ivanova A."/>
            <person name="Nazina T."/>
            <person name="Klenk H.-P."/>
            <person name="Brambilla E."/>
            <person name="Spring S."/>
            <person name="Stams A.F."/>
            <person name="Woyke T."/>
        </authorList>
    </citation>
    <scope>NUCLEOTIDE SEQUENCE [LARGE SCALE GENOMIC DNA]</scope>
    <source>
        <strain evidence="3 4">DSM 7213</strain>
    </source>
</reference>
<keyword evidence="4" id="KW-1185">Reference proteome</keyword>
<dbReference type="InterPro" id="IPR016039">
    <property type="entry name" value="Thiolase-like"/>
</dbReference>
<dbReference type="RefSeq" id="WP_006523688.1">
    <property type="nucleotide sequence ID" value="NC_021184.1"/>
</dbReference>
<sequence length="390" mass="41865">MTNVVVISAGVAKFGNREASYRDLITEAGHACFNATGGAIKPKDIDGFIACSVMPERTAVQSHIASLAEECLGINPSTMSLRLEHMCQSGNAGIRTAYAYIKAGLCKMVMVVGAEKLQVPVPEEIFLNMSTGLDREWEACQGVTAPIMFAMCARTHMRKYGTTREQMAKVAVKNHAHAAKNPYAQFQKGVSLEQVLTAKRITTPFGLYDCSPISDGAAAVIITSAERAKDYTDKPVYIIGTGQSVHGLTFSNHYTDLSHWPPLKQAAESAYKMAQIKPADIDVAEIHDCFTIAEIITTEELGFCAKGEGGPFIEAGQSDYGGQVVVNPRGGLLGCGHPLGATGVAQTAEIFWQLRGEAGERQVNNARIGLTHNNSGPTEHLVNIFSTEVV</sequence>
<dbReference type="HOGENOM" id="CLU_035425_4_0_9"/>
<dbReference type="InterPro" id="IPR055140">
    <property type="entry name" value="Thiolase_C_2"/>
</dbReference>
<evidence type="ECO:0000313" key="4">
    <source>
        <dbReference type="Proteomes" id="UP000013520"/>
    </source>
</evidence>
<dbReference type="GO" id="GO:0016747">
    <property type="term" value="F:acyltransferase activity, transferring groups other than amino-acyl groups"/>
    <property type="evidence" value="ECO:0007669"/>
    <property type="project" value="InterPro"/>
</dbReference>
<dbReference type="Pfam" id="PF00108">
    <property type="entry name" value="Thiolase_N"/>
    <property type="match status" value="1"/>
</dbReference>
<dbReference type="STRING" id="767817.Desgi_1151"/>
<dbReference type="KEGG" id="dgi:Desgi_1151"/>
<dbReference type="SUPFAM" id="SSF53901">
    <property type="entry name" value="Thiolase-like"/>
    <property type="match status" value="2"/>
</dbReference>
<dbReference type="CDD" id="cd00829">
    <property type="entry name" value="SCP-x_thiolase"/>
    <property type="match status" value="1"/>
</dbReference>
<evidence type="ECO:0000259" key="1">
    <source>
        <dbReference type="Pfam" id="PF00108"/>
    </source>
</evidence>
<accession>R4KDL5</accession>
<dbReference type="Proteomes" id="UP000013520">
    <property type="component" value="Chromosome"/>
</dbReference>
<dbReference type="PIRSF" id="PIRSF000429">
    <property type="entry name" value="Ac-CoA_Ac_transf"/>
    <property type="match status" value="1"/>
</dbReference>
<dbReference type="Gene3D" id="3.40.47.10">
    <property type="match status" value="1"/>
</dbReference>
<dbReference type="Pfam" id="PF22691">
    <property type="entry name" value="Thiolase_C_1"/>
    <property type="match status" value="1"/>
</dbReference>
<dbReference type="InterPro" id="IPR020616">
    <property type="entry name" value="Thiolase_N"/>
</dbReference>
<feature type="domain" description="Thiolase N-terminal" evidence="1">
    <location>
        <begin position="4"/>
        <end position="225"/>
    </location>
</feature>
<dbReference type="OrthoDB" id="9785768at2"/>
<dbReference type="PANTHER" id="PTHR42870">
    <property type="entry name" value="ACETYL-COA C-ACETYLTRANSFERASE"/>
    <property type="match status" value="1"/>
</dbReference>
<dbReference type="PANTHER" id="PTHR42870:SF1">
    <property type="entry name" value="NON-SPECIFIC LIPID-TRANSFER PROTEIN-LIKE 2"/>
    <property type="match status" value="1"/>
</dbReference>
<protein>
    <submittedName>
        <fullName evidence="3">Acetyl-CoA acetyltransferase</fullName>
    </submittedName>
</protein>
<dbReference type="eggNOG" id="COG0183">
    <property type="taxonomic scope" value="Bacteria"/>
</dbReference>
<keyword evidence="3" id="KW-0808">Transferase</keyword>
<proteinExistence type="predicted"/>
<dbReference type="EMBL" id="CP003273">
    <property type="protein sequence ID" value="AGL00674.1"/>
    <property type="molecule type" value="Genomic_DNA"/>
</dbReference>
<gene>
    <name evidence="3" type="ORF">Desgi_1151</name>
</gene>
<name>R4KDL5_9FIRM</name>
<organism evidence="3 4">
    <name type="scientific">Desulfoscipio gibsoniae DSM 7213</name>
    <dbReference type="NCBI Taxonomy" id="767817"/>
    <lineage>
        <taxon>Bacteria</taxon>
        <taxon>Bacillati</taxon>
        <taxon>Bacillota</taxon>
        <taxon>Clostridia</taxon>
        <taxon>Eubacteriales</taxon>
        <taxon>Desulfallaceae</taxon>
        <taxon>Desulfoscipio</taxon>
    </lineage>
</organism>
<feature type="domain" description="Thiolase C-terminal" evidence="2">
    <location>
        <begin position="255"/>
        <end position="379"/>
    </location>
</feature>